<keyword evidence="3" id="KW-1185">Reference proteome</keyword>
<feature type="binding site" evidence="1">
    <location>
        <begin position="155"/>
        <end position="158"/>
    </location>
    <ligand>
        <name>substrate</name>
    </ligand>
</feature>
<dbReference type="RefSeq" id="WP_093322943.1">
    <property type="nucleotide sequence ID" value="NZ_FOAF01000001.1"/>
</dbReference>
<dbReference type="OrthoDB" id="9784786at2"/>
<accession>A0A1H7MG84</accession>
<organism evidence="2 3">
    <name type="scientific">Olivibacter domesticus</name>
    <name type="common">Pseudosphingobacterium domesticum</name>
    <dbReference type="NCBI Taxonomy" id="407022"/>
    <lineage>
        <taxon>Bacteria</taxon>
        <taxon>Pseudomonadati</taxon>
        <taxon>Bacteroidota</taxon>
        <taxon>Sphingobacteriia</taxon>
        <taxon>Sphingobacteriales</taxon>
        <taxon>Sphingobacteriaceae</taxon>
        <taxon>Olivibacter</taxon>
    </lineage>
</organism>
<dbReference type="GO" id="GO:0046872">
    <property type="term" value="F:metal ion binding"/>
    <property type="evidence" value="ECO:0007669"/>
    <property type="project" value="UniProtKB-KW"/>
</dbReference>
<dbReference type="Gene3D" id="3.50.30.40">
    <property type="entry name" value="Ribonuclease E inhibitor RraA/RraA-like"/>
    <property type="match status" value="1"/>
</dbReference>
<name>A0A1H7MG84_OLID1</name>
<keyword evidence="1" id="KW-0460">Magnesium</keyword>
<dbReference type="SUPFAM" id="SSF89562">
    <property type="entry name" value="RraA-like"/>
    <property type="match status" value="1"/>
</dbReference>
<keyword evidence="1" id="KW-0479">Metal-binding</keyword>
<sequence>MKIYSMLLLLAFMNTLYTKAVKGQQISKKELIFLTPEWQGERFEDGRPRVSDEMLDRMKLVTLEEAWAVLRNENYHYQYEDGWMCIHPDSVLVGRVITATFMPGRPDIHRVIDERGHNRDGRIKSQNSWPIDLLVKRDVYVVDQFGAHIDGPTIGDNLGNSIYTKTGNGVVYDGALRDIGGLKEIGAFTSFFRSYHPSHHLNNPDGKLNTTLVGINQPTRIGKATVMPGDIALGRDGGVIFIPPHLAEKVVKTSEVVRLRDMFGHQRLREQKYTPGEIDNRWSEAIEKDFMDWLNTNADKLPVAKEQINELLKQRTW</sequence>
<dbReference type="EMBL" id="FOAF01000001">
    <property type="protein sequence ID" value="SEL10182.1"/>
    <property type="molecule type" value="Genomic_DNA"/>
</dbReference>
<dbReference type="InterPro" id="IPR005493">
    <property type="entry name" value="RraA/RraA-like"/>
</dbReference>
<comment type="cofactor">
    <cofactor evidence="1">
        <name>Mg(2+)</name>
        <dbReference type="ChEBI" id="CHEBI:18420"/>
    </cofactor>
</comment>
<dbReference type="Proteomes" id="UP000199421">
    <property type="component" value="Unassembled WGS sequence"/>
</dbReference>
<proteinExistence type="predicted"/>
<evidence type="ECO:0000313" key="2">
    <source>
        <dbReference type="EMBL" id="SEL10182.1"/>
    </source>
</evidence>
<evidence type="ECO:0000256" key="1">
    <source>
        <dbReference type="PIRSR" id="PIRSR605493-1"/>
    </source>
</evidence>
<dbReference type="AlphaFoldDB" id="A0A1H7MG84"/>
<dbReference type="STRING" id="407022.SAMN05661044_01993"/>
<feature type="binding site" evidence="1">
    <location>
        <position position="178"/>
    </location>
    <ligand>
        <name>Mg(2+)</name>
        <dbReference type="ChEBI" id="CHEBI:18420"/>
    </ligand>
</feature>
<gene>
    <name evidence="2" type="ORF">SAMN05661044_01993</name>
</gene>
<reference evidence="3" key="1">
    <citation type="submission" date="2016-10" db="EMBL/GenBank/DDBJ databases">
        <authorList>
            <person name="Varghese N."/>
            <person name="Submissions S."/>
        </authorList>
    </citation>
    <scope>NUCLEOTIDE SEQUENCE [LARGE SCALE GENOMIC DNA]</scope>
    <source>
        <strain evidence="3">DSM 18733</strain>
    </source>
</reference>
<evidence type="ECO:0000313" key="3">
    <source>
        <dbReference type="Proteomes" id="UP000199421"/>
    </source>
</evidence>
<dbReference type="InterPro" id="IPR036704">
    <property type="entry name" value="RraA/RraA-like_sf"/>
</dbReference>
<dbReference type="Pfam" id="PF03737">
    <property type="entry name" value="RraA-like"/>
    <property type="match status" value="1"/>
</dbReference>
<feature type="binding site" evidence="1">
    <location>
        <position position="177"/>
    </location>
    <ligand>
        <name>substrate</name>
    </ligand>
</feature>
<protein>
    <submittedName>
        <fullName evidence="2">Regulator of RNase E activity RraA</fullName>
    </submittedName>
</protein>